<proteinExistence type="inferred from homology"/>
<name>A0ABW6ZZI4_9HYPH</name>
<evidence type="ECO:0000256" key="3">
    <source>
        <dbReference type="ARBA" id="ARBA00022729"/>
    </source>
</evidence>
<dbReference type="NCBIfam" id="NF008185">
    <property type="entry name" value="PRK10936.1"/>
    <property type="match status" value="1"/>
</dbReference>
<evidence type="ECO:0000256" key="4">
    <source>
        <dbReference type="SAM" id="SignalP"/>
    </source>
</evidence>
<evidence type="ECO:0000313" key="6">
    <source>
        <dbReference type="EMBL" id="MFG1374187.1"/>
    </source>
</evidence>
<sequence>MTATHTFGRAALAAALSAACTLAAGNAGAADWYPLKVDIWDPPFDFSKPRQQAEYTPLAKASAPHKICVSFPHLKDAYWLGVDYGIIDEAKRLGVKVQLLEAGGYTELSKQISQIEDCTSGGAAAIIIGAISYDGLNNVVAELKKKKIPVVDVINGMSSPELGAKSLVSFADMGSKAGVFLAKQHPAGSKSVKVAWLPGPAGAGWVESGHKGFMEAVKGSAVEIVDVKYGDTGKEVQAKLVEDVLQAHPDLDYIAGTAVTAEAAVPILRARGLADKVKLVAYYYTPGVDQYIRRGAVLAAPTDSPVIQGRVALDQAVRLAEGKIELRHVGPIIEVVTKDNVSKIDMSTTLAPASFKPTFTTN</sequence>
<feature type="chain" id="PRO_5046913434" evidence="4">
    <location>
        <begin position="30"/>
        <end position="362"/>
    </location>
</feature>
<dbReference type="InterPro" id="IPR025997">
    <property type="entry name" value="SBP_2_dom"/>
</dbReference>
<evidence type="ECO:0000256" key="1">
    <source>
        <dbReference type="ARBA" id="ARBA00004196"/>
    </source>
</evidence>
<dbReference type="InterPro" id="IPR028082">
    <property type="entry name" value="Peripla_BP_I"/>
</dbReference>
<comment type="caution">
    <text evidence="6">The sequence shown here is derived from an EMBL/GenBank/DDBJ whole genome shotgun (WGS) entry which is preliminary data.</text>
</comment>
<evidence type="ECO:0000256" key="2">
    <source>
        <dbReference type="ARBA" id="ARBA00007639"/>
    </source>
</evidence>
<dbReference type="SUPFAM" id="SSF53822">
    <property type="entry name" value="Periplasmic binding protein-like I"/>
    <property type="match status" value="1"/>
</dbReference>
<dbReference type="Proteomes" id="UP001604002">
    <property type="component" value="Unassembled WGS sequence"/>
</dbReference>
<dbReference type="PANTHER" id="PTHR46847">
    <property type="entry name" value="D-ALLOSE-BINDING PERIPLASMIC PROTEIN-RELATED"/>
    <property type="match status" value="1"/>
</dbReference>
<protein>
    <submittedName>
        <fullName evidence="6">TMAO reductase system periplasmic protein TorT</fullName>
    </submittedName>
</protein>
<keyword evidence="3 4" id="KW-0732">Signal</keyword>
<evidence type="ECO:0000259" key="5">
    <source>
        <dbReference type="Pfam" id="PF13407"/>
    </source>
</evidence>
<dbReference type="Gene3D" id="3.40.50.2300">
    <property type="match status" value="2"/>
</dbReference>
<reference evidence="6 7" key="1">
    <citation type="submission" date="2024-02" db="EMBL/GenBank/DDBJ databases">
        <title>Expansion and revision of Xanthobacter and proposal of Roseixanthobacter gen. nov.</title>
        <authorList>
            <person name="Soltysiak M.P.M."/>
            <person name="Jalihal A."/>
            <person name="Ory A."/>
            <person name="Chrisophersen C."/>
            <person name="Lee A.D."/>
            <person name="Boulton J."/>
            <person name="Springer M."/>
        </authorList>
    </citation>
    <scope>NUCLEOTIDE SEQUENCE [LARGE SCALE GENOMIC DNA]</scope>
    <source>
        <strain evidence="6 7">23A</strain>
    </source>
</reference>
<gene>
    <name evidence="6" type="primary">torT</name>
    <name evidence="6" type="ORF">V5F32_18565</name>
</gene>
<keyword evidence="7" id="KW-1185">Reference proteome</keyword>
<dbReference type="Pfam" id="PF13407">
    <property type="entry name" value="Peripla_BP_4"/>
    <property type="match status" value="1"/>
</dbReference>
<dbReference type="RefSeq" id="WP_393993854.1">
    <property type="nucleotide sequence ID" value="NZ_JBAFVH010000011.1"/>
</dbReference>
<dbReference type="CDD" id="cd06306">
    <property type="entry name" value="PBP1_TorT-like"/>
    <property type="match status" value="1"/>
</dbReference>
<organism evidence="6 7">
    <name type="scientific">Xanthobacter oligotrophicus</name>
    <dbReference type="NCBI Taxonomy" id="2607286"/>
    <lineage>
        <taxon>Bacteria</taxon>
        <taxon>Pseudomonadati</taxon>
        <taxon>Pseudomonadota</taxon>
        <taxon>Alphaproteobacteria</taxon>
        <taxon>Hyphomicrobiales</taxon>
        <taxon>Xanthobacteraceae</taxon>
        <taxon>Xanthobacter</taxon>
    </lineage>
</organism>
<evidence type="ECO:0000313" key="7">
    <source>
        <dbReference type="Proteomes" id="UP001604002"/>
    </source>
</evidence>
<dbReference type="EMBL" id="JBAFVH010000011">
    <property type="protein sequence ID" value="MFG1374187.1"/>
    <property type="molecule type" value="Genomic_DNA"/>
</dbReference>
<feature type="signal peptide" evidence="4">
    <location>
        <begin position="1"/>
        <end position="29"/>
    </location>
</feature>
<accession>A0ABW6ZZI4</accession>
<comment type="subcellular location">
    <subcellularLocation>
        <location evidence="1">Cell envelope</location>
    </subcellularLocation>
</comment>
<comment type="similarity">
    <text evidence="2">Belongs to the bacterial solute-binding protein 2 family.</text>
</comment>
<dbReference type="PANTHER" id="PTHR46847:SF1">
    <property type="entry name" value="D-ALLOSE-BINDING PERIPLASMIC PROTEIN-RELATED"/>
    <property type="match status" value="1"/>
</dbReference>
<feature type="domain" description="Periplasmic binding protein" evidence="5">
    <location>
        <begin position="67"/>
        <end position="323"/>
    </location>
</feature>